<evidence type="ECO:0000313" key="2">
    <source>
        <dbReference type="Proteomes" id="UP000248887"/>
    </source>
</evidence>
<proteinExistence type="predicted"/>
<evidence type="ECO:0000313" key="1">
    <source>
        <dbReference type="EMBL" id="PZQ80001.1"/>
    </source>
</evidence>
<dbReference type="Proteomes" id="UP000248887">
    <property type="component" value="Unassembled WGS sequence"/>
</dbReference>
<accession>A0A2W5QMY4</accession>
<dbReference type="AlphaFoldDB" id="A0A2W5QMY4"/>
<comment type="caution">
    <text evidence="1">The sequence shown here is derived from an EMBL/GenBank/DDBJ whole genome shotgun (WGS) entry which is preliminary data.</text>
</comment>
<protein>
    <submittedName>
        <fullName evidence="1">Uncharacterized protein</fullName>
    </submittedName>
</protein>
<name>A0A2W5QMY4_ANCNO</name>
<organism evidence="1 2">
    <name type="scientific">Ancylobacter novellus</name>
    <name type="common">Thiobacillus novellus</name>
    <dbReference type="NCBI Taxonomy" id="921"/>
    <lineage>
        <taxon>Bacteria</taxon>
        <taxon>Pseudomonadati</taxon>
        <taxon>Pseudomonadota</taxon>
        <taxon>Alphaproteobacteria</taxon>
        <taxon>Hyphomicrobiales</taxon>
        <taxon>Xanthobacteraceae</taxon>
        <taxon>Ancylobacter</taxon>
    </lineage>
</organism>
<sequence length="106" mass="11432">MGCTPIQRLAALAAATRGQIDLINAIVDPVVNLATDPQEDEIDALVTALAALDQTIMRLPATSRDDLLAKLVVWQELIADPGCIYEDDHLPLFAVLQADVFRLVAP</sequence>
<gene>
    <name evidence="1" type="ORF">DI549_18345</name>
</gene>
<reference evidence="1 2" key="1">
    <citation type="submission" date="2017-08" db="EMBL/GenBank/DDBJ databases">
        <title>Infants hospitalized years apart are colonized by the same room-sourced microbial strains.</title>
        <authorList>
            <person name="Brooks B."/>
            <person name="Olm M.R."/>
            <person name="Firek B.A."/>
            <person name="Baker R."/>
            <person name="Thomas B.C."/>
            <person name="Morowitz M.J."/>
            <person name="Banfield J.F."/>
        </authorList>
    </citation>
    <scope>NUCLEOTIDE SEQUENCE [LARGE SCALE GENOMIC DNA]</scope>
    <source>
        <strain evidence="1">S2_005_001_R2_27</strain>
    </source>
</reference>
<dbReference type="EMBL" id="QFQD01000074">
    <property type="protein sequence ID" value="PZQ80001.1"/>
    <property type="molecule type" value="Genomic_DNA"/>
</dbReference>